<protein>
    <recommendedName>
        <fullName evidence="1">DUF6546 domain-containing protein</fullName>
    </recommendedName>
</protein>
<dbReference type="Pfam" id="PF20183">
    <property type="entry name" value="DUF6546"/>
    <property type="match status" value="1"/>
</dbReference>
<feature type="domain" description="DUF6546" evidence="1">
    <location>
        <begin position="287"/>
        <end position="482"/>
    </location>
</feature>
<sequence>MSKDSTSWVRLPPEIRYNVLSILPSLGGACSLLATVSREWHSVIEPLNFAEISLTVPRLSNPKSEAILFRKRSQIRYIWFRVELKQYDCGLCAPDDREHWGLDNVDNTFIAEAFQSLFSTLSTWEPRDNLVLDISVYSPSDKQHWFKYLSFHPDTYLGKLSPLQRNGHEQGIPIHDPAHGWFAGQQRVAPKQFGIEKVFDEIMAEGPFEDEGPEMQWWQTLPLVPAIAVVLLRQQTRRRWKPVALANMLTRFPNMKELCYEPWREWDGIQMHTDKRNQTLIELIPQTKLSKLTIFENFNQSYPRQCFECPAIRVPTPAVSHKLARASLQLATLSASFMIDASYFFEARKGSWKWENLTCLALTSRLLTDNTHVADINSMLRDAAAAALKMPRLETLELWNGKEGIAMLFRYQKARDGQSAIITVRGTFELALGYTVKKAWDAVALRHHHGRVVVQSSSVDPGVIRSHGDAIRQLGLSTDVVRPISLRQILNEHELRAGVGQFNEVTNKVELSSTPQTSTILPQTSNTP</sequence>
<dbReference type="PROSITE" id="PS51257">
    <property type="entry name" value="PROKAR_LIPOPROTEIN"/>
    <property type="match status" value="1"/>
</dbReference>
<evidence type="ECO:0000313" key="3">
    <source>
        <dbReference type="Proteomes" id="UP000076552"/>
    </source>
</evidence>
<dbReference type="EMBL" id="LFIV01000198">
    <property type="protein sequence ID" value="KZL65872.1"/>
    <property type="molecule type" value="Genomic_DNA"/>
</dbReference>
<dbReference type="InterPro" id="IPR046676">
    <property type="entry name" value="DUF6546"/>
</dbReference>
<evidence type="ECO:0000259" key="1">
    <source>
        <dbReference type="Pfam" id="PF20183"/>
    </source>
</evidence>
<comment type="caution">
    <text evidence="2">The sequence shown here is derived from an EMBL/GenBank/DDBJ whole genome shotgun (WGS) entry which is preliminary data.</text>
</comment>
<keyword evidence="3" id="KW-1185">Reference proteome</keyword>
<name>A0A166NNB1_9PEZI</name>
<reference evidence="2 3" key="1">
    <citation type="submission" date="2015-06" db="EMBL/GenBank/DDBJ databases">
        <title>Survival trade-offs in plant roots during colonization by closely related pathogenic and mutualistic fungi.</title>
        <authorList>
            <person name="Hacquard S."/>
            <person name="Kracher B."/>
            <person name="Hiruma K."/>
            <person name="Weinman A."/>
            <person name="Muench P."/>
            <person name="Garrido Oter R."/>
            <person name="Ver Loren van Themaat E."/>
            <person name="Dallerey J.-F."/>
            <person name="Damm U."/>
            <person name="Henrissat B."/>
            <person name="Lespinet O."/>
            <person name="Thon M."/>
            <person name="Kemen E."/>
            <person name="McHardy A.C."/>
            <person name="Schulze-Lefert P."/>
            <person name="O'Connell R.J."/>
        </authorList>
    </citation>
    <scope>NUCLEOTIDE SEQUENCE [LARGE SCALE GENOMIC DNA]</scope>
    <source>
        <strain evidence="2 3">0861</strain>
    </source>
</reference>
<dbReference type="AlphaFoldDB" id="A0A166NNB1"/>
<organism evidence="2 3">
    <name type="scientific">Colletotrichum tofieldiae</name>
    <dbReference type="NCBI Taxonomy" id="708197"/>
    <lineage>
        <taxon>Eukaryota</taxon>
        <taxon>Fungi</taxon>
        <taxon>Dikarya</taxon>
        <taxon>Ascomycota</taxon>
        <taxon>Pezizomycotina</taxon>
        <taxon>Sordariomycetes</taxon>
        <taxon>Hypocreomycetidae</taxon>
        <taxon>Glomerellales</taxon>
        <taxon>Glomerellaceae</taxon>
        <taxon>Colletotrichum</taxon>
        <taxon>Colletotrichum spaethianum species complex</taxon>
    </lineage>
</organism>
<gene>
    <name evidence="2" type="ORF">CT0861_01375</name>
</gene>
<proteinExistence type="predicted"/>
<dbReference type="Proteomes" id="UP000076552">
    <property type="component" value="Unassembled WGS sequence"/>
</dbReference>
<accession>A0A166NNB1</accession>
<evidence type="ECO:0000313" key="2">
    <source>
        <dbReference type="EMBL" id="KZL65872.1"/>
    </source>
</evidence>